<name>A0A0E9UYP9_ANGAN</name>
<dbReference type="AlphaFoldDB" id="A0A0E9UYP9"/>
<accession>A0A0E9UYP9</accession>
<evidence type="ECO:0000313" key="1">
    <source>
        <dbReference type="EMBL" id="JAH70118.1"/>
    </source>
</evidence>
<dbReference type="EMBL" id="GBXM01038459">
    <property type="protein sequence ID" value="JAH70118.1"/>
    <property type="molecule type" value="Transcribed_RNA"/>
</dbReference>
<proteinExistence type="predicted"/>
<reference evidence="1" key="1">
    <citation type="submission" date="2014-11" db="EMBL/GenBank/DDBJ databases">
        <authorList>
            <person name="Amaro Gonzalez C."/>
        </authorList>
    </citation>
    <scope>NUCLEOTIDE SEQUENCE</scope>
</reference>
<reference evidence="1" key="2">
    <citation type="journal article" date="2015" name="Fish Shellfish Immunol.">
        <title>Early steps in the European eel (Anguilla anguilla)-Vibrio vulnificus interaction in the gills: Role of the RtxA13 toxin.</title>
        <authorList>
            <person name="Callol A."/>
            <person name="Pajuelo D."/>
            <person name="Ebbesson L."/>
            <person name="Teles M."/>
            <person name="MacKenzie S."/>
            <person name="Amaro C."/>
        </authorList>
    </citation>
    <scope>NUCLEOTIDE SEQUENCE</scope>
</reference>
<sequence length="48" mass="5363">MNEHSLVKRLHSQPVPALSCTLCSASLCSDRHMLLCFTLYESPVMCPL</sequence>
<organism evidence="1">
    <name type="scientific">Anguilla anguilla</name>
    <name type="common">European freshwater eel</name>
    <name type="synonym">Muraena anguilla</name>
    <dbReference type="NCBI Taxonomy" id="7936"/>
    <lineage>
        <taxon>Eukaryota</taxon>
        <taxon>Metazoa</taxon>
        <taxon>Chordata</taxon>
        <taxon>Craniata</taxon>
        <taxon>Vertebrata</taxon>
        <taxon>Euteleostomi</taxon>
        <taxon>Actinopterygii</taxon>
        <taxon>Neopterygii</taxon>
        <taxon>Teleostei</taxon>
        <taxon>Anguilliformes</taxon>
        <taxon>Anguillidae</taxon>
        <taxon>Anguilla</taxon>
    </lineage>
</organism>
<protein>
    <submittedName>
        <fullName evidence="1">Uncharacterized protein</fullName>
    </submittedName>
</protein>